<keyword evidence="2" id="KW-1185">Reference proteome</keyword>
<gene>
    <name evidence="1" type="ORF">PHYSODRAFT_293572</name>
</gene>
<dbReference type="AlphaFoldDB" id="G4YM75"/>
<dbReference type="GeneID" id="20641003"/>
<name>G4YM75_PHYSP</name>
<dbReference type="Proteomes" id="UP000002640">
    <property type="component" value="Unassembled WGS sequence"/>
</dbReference>
<sequence length="153" mass="17152">MAKDTVLTPEDDDDDWQLEPIFTGVLVIEWHIKELGDFFRPAPLDEDFPPHITTTTLTTDIIQFIARTASEHFGNTVIVSRIPSYFSVTSDLMFSVEADPFMQAAMAGAELTDRLATTCLVQKLPKHKVLALKVALKAHNCLYTDPDKLQLFA</sequence>
<dbReference type="InParanoid" id="G4YM75"/>
<evidence type="ECO:0000313" key="2">
    <source>
        <dbReference type="Proteomes" id="UP000002640"/>
    </source>
</evidence>
<evidence type="ECO:0000313" key="1">
    <source>
        <dbReference type="EMBL" id="EGZ27883.1"/>
    </source>
</evidence>
<proteinExistence type="predicted"/>
<organism evidence="1 2">
    <name type="scientific">Phytophthora sojae (strain P6497)</name>
    <name type="common">Soybean stem and root rot agent</name>
    <name type="synonym">Phytophthora megasperma f. sp. glycines</name>
    <dbReference type="NCBI Taxonomy" id="1094619"/>
    <lineage>
        <taxon>Eukaryota</taxon>
        <taxon>Sar</taxon>
        <taxon>Stramenopiles</taxon>
        <taxon>Oomycota</taxon>
        <taxon>Peronosporomycetes</taxon>
        <taxon>Peronosporales</taxon>
        <taxon>Peronosporaceae</taxon>
        <taxon>Phytophthora</taxon>
    </lineage>
</organism>
<accession>G4YM75</accession>
<dbReference type="RefSeq" id="XP_009515158.1">
    <property type="nucleotide sequence ID" value="XM_009516863.1"/>
</dbReference>
<reference evidence="1 2" key="1">
    <citation type="journal article" date="2006" name="Science">
        <title>Phytophthora genome sequences uncover evolutionary origins and mechanisms of pathogenesis.</title>
        <authorList>
            <person name="Tyler B.M."/>
            <person name="Tripathy S."/>
            <person name="Zhang X."/>
            <person name="Dehal P."/>
            <person name="Jiang R.H."/>
            <person name="Aerts A."/>
            <person name="Arredondo F.D."/>
            <person name="Baxter L."/>
            <person name="Bensasson D."/>
            <person name="Beynon J.L."/>
            <person name="Chapman J."/>
            <person name="Damasceno C.M."/>
            <person name="Dorrance A.E."/>
            <person name="Dou D."/>
            <person name="Dickerman A.W."/>
            <person name="Dubchak I.L."/>
            <person name="Garbelotto M."/>
            <person name="Gijzen M."/>
            <person name="Gordon S.G."/>
            <person name="Govers F."/>
            <person name="Grunwald N.J."/>
            <person name="Huang W."/>
            <person name="Ivors K.L."/>
            <person name="Jones R.W."/>
            <person name="Kamoun S."/>
            <person name="Krampis K."/>
            <person name="Lamour K.H."/>
            <person name="Lee M.K."/>
            <person name="McDonald W.H."/>
            <person name="Medina M."/>
            <person name="Meijer H.J."/>
            <person name="Nordberg E.K."/>
            <person name="Maclean D.J."/>
            <person name="Ospina-Giraldo M.D."/>
            <person name="Morris P.F."/>
            <person name="Phuntumart V."/>
            <person name="Putnam N.H."/>
            <person name="Rash S."/>
            <person name="Rose J.K."/>
            <person name="Sakihama Y."/>
            <person name="Salamov A.A."/>
            <person name="Savidor A."/>
            <person name="Scheuring C.F."/>
            <person name="Smith B.M."/>
            <person name="Sobral B.W."/>
            <person name="Terry A."/>
            <person name="Torto-Alalibo T.A."/>
            <person name="Win J."/>
            <person name="Xu Z."/>
            <person name="Zhang H."/>
            <person name="Grigoriev I.V."/>
            <person name="Rokhsar D.S."/>
            <person name="Boore J.L."/>
        </authorList>
    </citation>
    <scope>NUCLEOTIDE SEQUENCE [LARGE SCALE GENOMIC DNA]</scope>
    <source>
        <strain evidence="1 2">P6497</strain>
    </source>
</reference>
<dbReference type="EMBL" id="JH159151">
    <property type="protein sequence ID" value="EGZ27883.1"/>
    <property type="molecule type" value="Genomic_DNA"/>
</dbReference>
<protein>
    <submittedName>
        <fullName evidence="1">Uncharacterized protein</fullName>
    </submittedName>
</protein>
<dbReference type="KEGG" id="psoj:PHYSODRAFT_293572"/>